<reference evidence="4 5" key="1">
    <citation type="submission" date="2016-07" db="EMBL/GenBank/DDBJ databases">
        <title>Pervasive Adenine N6-methylation of Active Genes in Fungi.</title>
        <authorList>
            <consortium name="DOE Joint Genome Institute"/>
            <person name="Mondo S.J."/>
            <person name="Dannebaum R.O."/>
            <person name="Kuo R.C."/>
            <person name="Labutti K."/>
            <person name="Haridas S."/>
            <person name="Kuo A."/>
            <person name="Salamov A."/>
            <person name="Ahrendt S.R."/>
            <person name="Lipzen A."/>
            <person name="Sullivan W."/>
            <person name="Andreopoulos W.B."/>
            <person name="Clum A."/>
            <person name="Lindquist E."/>
            <person name="Daum C."/>
            <person name="Ramamoorthy G.K."/>
            <person name="Gryganskyi A."/>
            <person name="Culley D."/>
            <person name="Magnuson J.K."/>
            <person name="James T.Y."/>
            <person name="O'Malley M.A."/>
            <person name="Stajich J.E."/>
            <person name="Spatafora J.W."/>
            <person name="Visel A."/>
            <person name="Grigoriev I.V."/>
        </authorList>
    </citation>
    <scope>NUCLEOTIDE SEQUENCE [LARGE SCALE GENOMIC DNA]</scope>
    <source>
        <strain evidence="4 5">NRRL 1336</strain>
    </source>
</reference>
<dbReference type="GO" id="GO:0046872">
    <property type="term" value="F:metal ion binding"/>
    <property type="evidence" value="ECO:0007669"/>
    <property type="project" value="UniProtKB-KW"/>
</dbReference>
<dbReference type="EMBL" id="MCGE01000029">
    <property type="protein sequence ID" value="ORZ08873.1"/>
    <property type="molecule type" value="Genomic_DNA"/>
</dbReference>
<keyword evidence="2" id="KW-0378">Hydrolase</keyword>
<dbReference type="Proteomes" id="UP000193560">
    <property type="component" value="Unassembled WGS sequence"/>
</dbReference>
<evidence type="ECO:0000256" key="3">
    <source>
        <dbReference type="ARBA" id="ARBA00022842"/>
    </source>
</evidence>
<dbReference type="Pfam" id="PF05761">
    <property type="entry name" value="5_nucleotid"/>
    <property type="match status" value="1"/>
</dbReference>
<organism evidence="4 5">
    <name type="scientific">Absidia repens</name>
    <dbReference type="NCBI Taxonomy" id="90262"/>
    <lineage>
        <taxon>Eukaryota</taxon>
        <taxon>Fungi</taxon>
        <taxon>Fungi incertae sedis</taxon>
        <taxon>Mucoromycota</taxon>
        <taxon>Mucoromycotina</taxon>
        <taxon>Mucoromycetes</taxon>
        <taxon>Mucorales</taxon>
        <taxon>Cunninghamellaceae</taxon>
        <taxon>Absidia</taxon>
    </lineage>
</organism>
<evidence type="ECO:0000313" key="5">
    <source>
        <dbReference type="Proteomes" id="UP000193560"/>
    </source>
</evidence>
<keyword evidence="5" id="KW-1185">Reference proteome</keyword>
<protein>
    <recommendedName>
        <fullName evidence="6">HAD-superfamily hydrolase</fullName>
    </recommendedName>
</protein>
<dbReference type="PANTHER" id="PTHR12103">
    <property type="entry name" value="5'-NUCLEOTIDASE DOMAIN-CONTAINING"/>
    <property type="match status" value="1"/>
</dbReference>
<evidence type="ECO:0008006" key="6">
    <source>
        <dbReference type="Google" id="ProtNLM"/>
    </source>
</evidence>
<accession>A0A1X2I425</accession>
<keyword evidence="3" id="KW-0460">Magnesium</keyword>
<dbReference type="InterPro" id="IPR008380">
    <property type="entry name" value="HAD-SF_hydro_IG_5-nucl"/>
</dbReference>
<dbReference type="PANTHER" id="PTHR12103:SF12">
    <property type="entry name" value="FI20020P1"/>
    <property type="match status" value="1"/>
</dbReference>
<keyword evidence="1" id="KW-0479">Metal-binding</keyword>
<evidence type="ECO:0000313" key="4">
    <source>
        <dbReference type="EMBL" id="ORZ08873.1"/>
    </source>
</evidence>
<dbReference type="AlphaFoldDB" id="A0A1X2I425"/>
<name>A0A1X2I425_9FUNG</name>
<proteinExistence type="predicted"/>
<evidence type="ECO:0000256" key="2">
    <source>
        <dbReference type="ARBA" id="ARBA00022801"/>
    </source>
</evidence>
<evidence type="ECO:0000256" key="1">
    <source>
        <dbReference type="ARBA" id="ARBA00022723"/>
    </source>
</evidence>
<dbReference type="GO" id="GO:0008253">
    <property type="term" value="F:5'-nucleotidase activity"/>
    <property type="evidence" value="ECO:0007669"/>
    <property type="project" value="TreeGrafter"/>
</dbReference>
<gene>
    <name evidence="4" type="ORF">BCR42DRAFT_123898</name>
</gene>
<comment type="caution">
    <text evidence="4">The sequence shown here is derived from an EMBL/GenBank/DDBJ whole genome shotgun (WGS) entry which is preliminary data.</text>
</comment>
<sequence>MLRRISRTSLVNSYVLTSRSYYHHHTHLHYKSLNNALDHFTKKYQEKKLKHVNAAKQDKATILSLANDPISKVVQEMAREHPNDYSHSDLPDSVYGLASTSPEDIFVNNELDLGQVQVYGFDYDYTLANYRHELSHAIYDTLKDILVDMLRYPRQIKSKIK</sequence>
<dbReference type="OrthoDB" id="409330at2759"/>
<dbReference type="SUPFAM" id="SSF56784">
    <property type="entry name" value="HAD-like"/>
    <property type="match status" value="1"/>
</dbReference>
<dbReference type="InterPro" id="IPR036412">
    <property type="entry name" value="HAD-like_sf"/>
</dbReference>